<evidence type="ECO:0000256" key="3">
    <source>
        <dbReference type="ARBA" id="ARBA00005467"/>
    </source>
</evidence>
<protein>
    <recommendedName>
        <fullName evidence="4 8">Golgi apparatus membrane protein TVP23</fullName>
    </recommendedName>
</protein>
<dbReference type="Proteomes" id="UP000652219">
    <property type="component" value="Unassembled WGS sequence"/>
</dbReference>
<dbReference type="GO" id="GO:0009306">
    <property type="term" value="P:protein secretion"/>
    <property type="evidence" value="ECO:0007669"/>
    <property type="project" value="TreeGrafter"/>
</dbReference>
<comment type="caution">
    <text evidence="9">The sequence shown here is derived from an EMBL/GenBank/DDBJ whole genome shotgun (WGS) entry which is preliminary data.</text>
</comment>
<comment type="similarity">
    <text evidence="3 8">Belongs to the TVP23 family.</text>
</comment>
<comment type="subcellular location">
    <subcellularLocation>
        <location evidence="2 8">Golgi apparatus membrane</location>
        <topology evidence="2 8">Multi-pass membrane protein</topology>
    </subcellularLocation>
</comment>
<comment type="function">
    <text evidence="1 8">Golgi membrane protein involved in vesicular trafficking.</text>
</comment>
<sequence>MEQQQPQQQDAPGSLSWRLSSHPITLLTFLAFRISSVLVYFLGLWIIKSIARHRIMIFIITILLLAADFYYLKNIAGRRLVGLRWWNEVDVQTGDSQWVFESSEPGTKTVNPTDSRFFWLALYVQPLLWVLLAIFALVRLQFLWLPLVVIALVLTIMNAMAFSRCDKFSHASNMAGSALYSGGLAGSIATNMVGRLFNRG</sequence>
<dbReference type="GO" id="GO:0016192">
    <property type="term" value="P:vesicle-mediated transport"/>
    <property type="evidence" value="ECO:0007669"/>
    <property type="project" value="TreeGrafter"/>
</dbReference>
<feature type="transmembrane region" description="Helical" evidence="8">
    <location>
        <begin position="24"/>
        <end position="47"/>
    </location>
</feature>
<name>A0A8H6JDJ6_9PEZI</name>
<keyword evidence="10" id="KW-1185">Reference proteome</keyword>
<evidence type="ECO:0000313" key="9">
    <source>
        <dbReference type="EMBL" id="KAF6810701.1"/>
    </source>
</evidence>
<reference evidence="9 10" key="1">
    <citation type="journal article" date="2020" name="Phytopathology">
        <title>Genome Sequence Resources of Colletotrichum truncatum, C. plurivorum, C. musicola, and C. sojae: Four Species Pathogenic to Soybean (Glycine max).</title>
        <authorList>
            <person name="Rogerio F."/>
            <person name="Boufleur T.R."/>
            <person name="Ciampi-Guillardi M."/>
            <person name="Sukno S.A."/>
            <person name="Thon M.R."/>
            <person name="Massola Junior N.S."/>
            <person name="Baroncelli R."/>
        </authorList>
    </citation>
    <scope>NUCLEOTIDE SEQUENCE [LARGE SCALE GENOMIC DNA]</scope>
    <source>
        <strain evidence="9 10">LFN0009</strain>
    </source>
</reference>
<evidence type="ECO:0000256" key="1">
    <source>
        <dbReference type="ARBA" id="ARBA00003246"/>
    </source>
</evidence>
<gene>
    <name evidence="9" type="ORF">CSOJ01_06145</name>
</gene>
<dbReference type="PANTHER" id="PTHR13019:SF7">
    <property type="entry name" value="GOLGI APPARATUS MEMBRANE PROTEIN TVP23"/>
    <property type="match status" value="1"/>
</dbReference>
<proteinExistence type="inferred from homology"/>
<evidence type="ECO:0000256" key="6">
    <source>
        <dbReference type="ARBA" id="ARBA00022989"/>
    </source>
</evidence>
<feature type="transmembrane region" description="Helical" evidence="8">
    <location>
        <begin position="54"/>
        <end position="72"/>
    </location>
</feature>
<keyword evidence="8" id="KW-0333">Golgi apparatus</keyword>
<dbReference type="PANTHER" id="PTHR13019">
    <property type="entry name" value="GOLGI APPARATUS MEMBRANE PROTEIN TVP23"/>
    <property type="match status" value="1"/>
</dbReference>
<dbReference type="InterPro" id="IPR008564">
    <property type="entry name" value="TVP23-like"/>
</dbReference>
<evidence type="ECO:0000256" key="2">
    <source>
        <dbReference type="ARBA" id="ARBA00004653"/>
    </source>
</evidence>
<keyword evidence="7 8" id="KW-0472">Membrane</keyword>
<dbReference type="Pfam" id="PF05832">
    <property type="entry name" value="DUF846"/>
    <property type="match status" value="1"/>
</dbReference>
<feature type="transmembrane region" description="Helical" evidence="8">
    <location>
        <begin position="174"/>
        <end position="194"/>
    </location>
</feature>
<organism evidence="9 10">
    <name type="scientific">Colletotrichum sojae</name>
    <dbReference type="NCBI Taxonomy" id="2175907"/>
    <lineage>
        <taxon>Eukaryota</taxon>
        <taxon>Fungi</taxon>
        <taxon>Dikarya</taxon>
        <taxon>Ascomycota</taxon>
        <taxon>Pezizomycotina</taxon>
        <taxon>Sordariomycetes</taxon>
        <taxon>Hypocreomycetidae</taxon>
        <taxon>Glomerellales</taxon>
        <taxon>Glomerellaceae</taxon>
        <taxon>Colletotrichum</taxon>
        <taxon>Colletotrichum orchidearum species complex</taxon>
    </lineage>
</organism>
<evidence type="ECO:0000313" key="10">
    <source>
        <dbReference type="Proteomes" id="UP000652219"/>
    </source>
</evidence>
<comment type="caution">
    <text evidence="8">Lacks conserved residue(s) required for the propagation of feature annotation.</text>
</comment>
<keyword evidence="5 8" id="KW-0812">Transmembrane</keyword>
<evidence type="ECO:0000256" key="8">
    <source>
        <dbReference type="RuleBase" id="RU361206"/>
    </source>
</evidence>
<feature type="transmembrane region" description="Helical" evidence="8">
    <location>
        <begin position="143"/>
        <end position="162"/>
    </location>
</feature>
<dbReference type="GO" id="GO:0000139">
    <property type="term" value="C:Golgi membrane"/>
    <property type="evidence" value="ECO:0007669"/>
    <property type="project" value="UniProtKB-SubCell"/>
</dbReference>
<evidence type="ECO:0000256" key="5">
    <source>
        <dbReference type="ARBA" id="ARBA00022692"/>
    </source>
</evidence>
<dbReference type="AlphaFoldDB" id="A0A8H6JDJ6"/>
<evidence type="ECO:0000256" key="4">
    <source>
        <dbReference type="ARBA" id="ARBA00013603"/>
    </source>
</evidence>
<evidence type="ECO:0000256" key="7">
    <source>
        <dbReference type="ARBA" id="ARBA00023136"/>
    </source>
</evidence>
<keyword evidence="6 8" id="KW-1133">Transmembrane helix</keyword>
<feature type="transmembrane region" description="Helical" evidence="8">
    <location>
        <begin position="117"/>
        <end position="138"/>
    </location>
</feature>
<accession>A0A8H6JDJ6</accession>
<dbReference type="EMBL" id="WIGN01000083">
    <property type="protein sequence ID" value="KAF6810701.1"/>
    <property type="molecule type" value="Genomic_DNA"/>
</dbReference>